<dbReference type="GO" id="GO:0005778">
    <property type="term" value="C:peroxisomal membrane"/>
    <property type="evidence" value="ECO:0007669"/>
    <property type="project" value="TreeGrafter"/>
</dbReference>
<evidence type="ECO:0000313" key="7">
    <source>
        <dbReference type="EMBL" id="CAH2352373.1"/>
    </source>
</evidence>
<comment type="subcellular location">
    <subcellularLocation>
        <location evidence="1">Endomembrane system</location>
    </subcellularLocation>
</comment>
<dbReference type="PANTHER" id="PTHR31679:SF2">
    <property type="entry name" value="PEROXISOMAL MEMBRANE PROTEIN PEX30-RELATED"/>
    <property type="match status" value="1"/>
</dbReference>
<evidence type="ECO:0000256" key="3">
    <source>
        <dbReference type="ARBA" id="ARBA00022989"/>
    </source>
</evidence>
<evidence type="ECO:0000313" key="8">
    <source>
        <dbReference type="Proteomes" id="UP000837801"/>
    </source>
</evidence>
<feature type="transmembrane region" description="Helical" evidence="5">
    <location>
        <begin position="31"/>
        <end position="50"/>
    </location>
</feature>
<evidence type="ECO:0000259" key="6">
    <source>
        <dbReference type="Pfam" id="PF06398"/>
    </source>
</evidence>
<dbReference type="AlphaFoldDB" id="A0A9P0VXD4"/>
<feature type="transmembrane region" description="Helical" evidence="5">
    <location>
        <begin position="85"/>
        <end position="104"/>
    </location>
</feature>
<evidence type="ECO:0000256" key="2">
    <source>
        <dbReference type="ARBA" id="ARBA00022692"/>
    </source>
</evidence>
<dbReference type="InterPro" id="IPR052646">
    <property type="entry name" value="Peroxisomal_PEX28-32"/>
</dbReference>
<dbReference type="EMBL" id="CAKXYY010000006">
    <property type="protein sequence ID" value="CAH2352373.1"/>
    <property type="molecule type" value="Genomic_DNA"/>
</dbReference>
<keyword evidence="8" id="KW-1185">Reference proteome</keyword>
<organism evidence="7 8">
    <name type="scientific">[Candida] railenensis</name>
    <dbReference type="NCBI Taxonomy" id="45579"/>
    <lineage>
        <taxon>Eukaryota</taxon>
        <taxon>Fungi</taxon>
        <taxon>Dikarya</taxon>
        <taxon>Ascomycota</taxon>
        <taxon>Saccharomycotina</taxon>
        <taxon>Pichiomycetes</taxon>
        <taxon>Debaryomycetaceae</taxon>
        <taxon>Kurtzmaniella</taxon>
    </lineage>
</organism>
<name>A0A9P0VXD4_9ASCO</name>
<keyword evidence="2 5" id="KW-0812">Transmembrane</keyword>
<comment type="caution">
    <text evidence="7">The sequence shown here is derived from an EMBL/GenBank/DDBJ whole genome shotgun (WGS) entry which is preliminary data.</text>
</comment>
<dbReference type="OrthoDB" id="5586090at2759"/>
<evidence type="ECO:0000256" key="1">
    <source>
        <dbReference type="ARBA" id="ARBA00004308"/>
    </source>
</evidence>
<dbReference type="PANTHER" id="PTHR31679">
    <property type="entry name" value="PEROXISOMAL MEMBRANE PROTEIN PEX30-RELATED"/>
    <property type="match status" value="1"/>
</dbReference>
<dbReference type="Pfam" id="PF06398">
    <property type="entry name" value="Pex24p"/>
    <property type="match status" value="1"/>
</dbReference>
<keyword evidence="3 5" id="KW-1133">Transmembrane helix</keyword>
<dbReference type="Proteomes" id="UP000837801">
    <property type="component" value="Unassembled WGS sequence"/>
</dbReference>
<sequence>MLESLQADFEPSEVTLLKDTSFTPLLGENPILASALSNIFPYLLLIDNFLELVTWTNDDPYQNFLMVVIYSTIVLYWQICSVLILPLICSTLFSILVWSISSVINDSKFNEKPTIDEVLHSLHNITVRFELLLRPVKHFTITKKTLLVIFFMTSILTPVHVFLVTHVFPPQKFLWLFGVFMLTYHSPWSFSTRRLLWRSVYVRIIAFYLTGLDIKLDRRNQNHHLPVSRIHSPSVSEAEEDDAKYNHKQKLQLLSDFKILKKIVASPTQLKQIVLFEILENERRWLGLGWTSFLLPNERPNFCYQQSMMTSPHVQGAAVDGHESNDKFPFPVFENDLYSYSWDWLDESWSIDKEFNKGKDAEGWSYFDNNWLNQAYEDGITKYTRSRKWIRRAVLIIDKRNEVNDN</sequence>
<feature type="transmembrane region" description="Helical" evidence="5">
    <location>
        <begin position="146"/>
        <end position="167"/>
    </location>
</feature>
<dbReference type="InterPro" id="IPR010482">
    <property type="entry name" value="TECPR1-like_DysF"/>
</dbReference>
<evidence type="ECO:0000256" key="5">
    <source>
        <dbReference type="SAM" id="Phobius"/>
    </source>
</evidence>
<protein>
    <submittedName>
        <fullName evidence="7">Peroxisomal membrane protein Pex31p</fullName>
    </submittedName>
</protein>
<feature type="domain" description="TECPR1-like DysF" evidence="6">
    <location>
        <begin position="24"/>
        <end position="391"/>
    </location>
</feature>
<reference evidence="7" key="1">
    <citation type="submission" date="2022-03" db="EMBL/GenBank/DDBJ databases">
        <authorList>
            <person name="Legras J.-L."/>
            <person name="Devillers H."/>
            <person name="Grondin C."/>
        </authorList>
    </citation>
    <scope>NUCLEOTIDE SEQUENCE</scope>
    <source>
        <strain evidence="7">CLIB 1423</strain>
    </source>
</reference>
<gene>
    <name evidence="7" type="ORF">CLIB1423_06S04940</name>
</gene>
<accession>A0A9P0VXD4</accession>
<proteinExistence type="predicted"/>
<keyword evidence="4 5" id="KW-0472">Membrane</keyword>
<dbReference type="GO" id="GO:0007031">
    <property type="term" value="P:peroxisome organization"/>
    <property type="evidence" value="ECO:0007669"/>
    <property type="project" value="UniProtKB-ARBA"/>
</dbReference>
<feature type="transmembrane region" description="Helical" evidence="5">
    <location>
        <begin position="62"/>
        <end position="79"/>
    </location>
</feature>
<dbReference type="GO" id="GO:0012505">
    <property type="term" value="C:endomembrane system"/>
    <property type="evidence" value="ECO:0007669"/>
    <property type="project" value="UniProtKB-SubCell"/>
</dbReference>
<evidence type="ECO:0000256" key="4">
    <source>
        <dbReference type="ARBA" id="ARBA00023136"/>
    </source>
</evidence>